<feature type="transmembrane region" description="Helical" evidence="1">
    <location>
        <begin position="89"/>
        <end position="112"/>
    </location>
</feature>
<evidence type="ECO:0000313" key="2">
    <source>
        <dbReference type="EMBL" id="QLG50289.1"/>
    </source>
</evidence>
<organism evidence="2 3">
    <name type="scientific">Natrinema halophilum</name>
    <dbReference type="NCBI Taxonomy" id="1699371"/>
    <lineage>
        <taxon>Archaea</taxon>
        <taxon>Methanobacteriati</taxon>
        <taxon>Methanobacteriota</taxon>
        <taxon>Stenosarchaea group</taxon>
        <taxon>Halobacteria</taxon>
        <taxon>Halobacteriales</taxon>
        <taxon>Natrialbaceae</taxon>
        <taxon>Natrinema</taxon>
    </lineage>
</organism>
<dbReference type="GO" id="GO:0016787">
    <property type="term" value="F:hydrolase activity"/>
    <property type="evidence" value="ECO:0007669"/>
    <property type="project" value="UniProtKB-KW"/>
</dbReference>
<dbReference type="GeneID" id="56034881"/>
<name>A0A7D5GTQ4_9EURY</name>
<gene>
    <name evidence="2" type="ORF">HYG82_16280</name>
</gene>
<dbReference type="Pfam" id="PF04307">
    <property type="entry name" value="YdjM"/>
    <property type="match status" value="1"/>
</dbReference>
<keyword evidence="1" id="KW-0472">Membrane</keyword>
<feature type="transmembrane region" description="Helical" evidence="1">
    <location>
        <begin position="30"/>
        <end position="48"/>
    </location>
</feature>
<sequence length="164" mass="17451">MHREGHLGIGLLLYSPISYLLLISDAQMGWGLGLAAVCFWGFAPDLDLKLPIKHRGPTHTIWAAIGTGLITAIVAIGFLILGVPDTQSISIFVAWIVLAFFIGALGVVGHLLGDAITPMMIRPLRPYSDKKCGLNLTKAKNETANQALLVTGAGFLTGSIFLSI</sequence>
<dbReference type="KEGG" id="haly:HYG82_16280"/>
<accession>A0A7D5GTQ4</accession>
<keyword evidence="1" id="KW-1133">Transmembrane helix</keyword>
<dbReference type="EMBL" id="CP058601">
    <property type="protein sequence ID" value="QLG50289.1"/>
    <property type="molecule type" value="Genomic_DNA"/>
</dbReference>
<dbReference type="RefSeq" id="WP_179262651.1">
    <property type="nucleotide sequence ID" value="NZ_CP058601.1"/>
</dbReference>
<feature type="transmembrane region" description="Helical" evidence="1">
    <location>
        <begin position="7"/>
        <end position="24"/>
    </location>
</feature>
<dbReference type="AlphaFoldDB" id="A0A7D5GTQ4"/>
<keyword evidence="2" id="KW-0378">Hydrolase</keyword>
<dbReference type="InterPro" id="IPR007404">
    <property type="entry name" value="YdjM-like"/>
</dbReference>
<evidence type="ECO:0000313" key="3">
    <source>
        <dbReference type="Proteomes" id="UP000509241"/>
    </source>
</evidence>
<keyword evidence="1" id="KW-0812">Transmembrane</keyword>
<dbReference type="Proteomes" id="UP000509241">
    <property type="component" value="Chromosome"/>
</dbReference>
<proteinExistence type="predicted"/>
<evidence type="ECO:0000256" key="1">
    <source>
        <dbReference type="SAM" id="Phobius"/>
    </source>
</evidence>
<protein>
    <submittedName>
        <fullName evidence="2">Metal-dependent hydrolase</fullName>
    </submittedName>
</protein>
<keyword evidence="3" id="KW-1185">Reference proteome</keyword>
<reference evidence="2 3" key="1">
    <citation type="submission" date="2020-07" db="EMBL/GenBank/DDBJ databases">
        <authorList>
            <person name="Cui H."/>
        </authorList>
    </citation>
    <scope>NUCLEOTIDE SEQUENCE [LARGE SCALE GENOMIC DNA]</scope>
    <source>
        <strain evidence="2 3">YPL8</strain>
    </source>
</reference>
<dbReference type="OrthoDB" id="118042at2157"/>
<feature type="transmembrane region" description="Helical" evidence="1">
    <location>
        <begin position="60"/>
        <end position="83"/>
    </location>
</feature>